<feature type="transmembrane region" description="Helical" evidence="6">
    <location>
        <begin position="267"/>
        <end position="288"/>
    </location>
</feature>
<evidence type="ECO:0000256" key="6">
    <source>
        <dbReference type="SAM" id="Phobius"/>
    </source>
</evidence>
<keyword evidence="9" id="KW-1185">Reference proteome</keyword>
<evidence type="ECO:0000256" key="3">
    <source>
        <dbReference type="ARBA" id="ARBA00022692"/>
    </source>
</evidence>
<dbReference type="AlphaFoldDB" id="A0A0J8GY82"/>
<feature type="transmembrane region" description="Helical" evidence="6">
    <location>
        <begin position="122"/>
        <end position="138"/>
    </location>
</feature>
<dbReference type="Proteomes" id="UP000037600">
    <property type="component" value="Unassembled WGS sequence"/>
</dbReference>
<comment type="subcellular location">
    <subcellularLocation>
        <location evidence="1">Membrane</location>
        <topology evidence="1">Multi-pass membrane protein</topology>
    </subcellularLocation>
</comment>
<evidence type="ECO:0000256" key="5">
    <source>
        <dbReference type="ARBA" id="ARBA00023136"/>
    </source>
</evidence>
<gene>
    <name evidence="8" type="ORF">XM47_08320</name>
</gene>
<dbReference type="GO" id="GO:0016020">
    <property type="term" value="C:membrane"/>
    <property type="evidence" value="ECO:0007669"/>
    <property type="project" value="UniProtKB-SubCell"/>
</dbReference>
<evidence type="ECO:0000256" key="4">
    <source>
        <dbReference type="ARBA" id="ARBA00022989"/>
    </source>
</evidence>
<organism evidence="8 9">
    <name type="scientific">Catenovulum maritimum</name>
    <dbReference type="NCBI Taxonomy" id="1513271"/>
    <lineage>
        <taxon>Bacteria</taxon>
        <taxon>Pseudomonadati</taxon>
        <taxon>Pseudomonadota</taxon>
        <taxon>Gammaproteobacteria</taxon>
        <taxon>Alteromonadales</taxon>
        <taxon>Alteromonadaceae</taxon>
        <taxon>Catenovulum</taxon>
    </lineage>
</organism>
<evidence type="ECO:0000313" key="9">
    <source>
        <dbReference type="Proteomes" id="UP000037600"/>
    </source>
</evidence>
<feature type="transmembrane region" description="Helical" evidence="6">
    <location>
        <begin position="213"/>
        <end position="235"/>
    </location>
</feature>
<feature type="transmembrane region" description="Helical" evidence="6">
    <location>
        <begin position="177"/>
        <end position="201"/>
    </location>
</feature>
<feature type="transmembrane region" description="Helical" evidence="6">
    <location>
        <begin position="242"/>
        <end position="261"/>
    </location>
</feature>
<evidence type="ECO:0000313" key="8">
    <source>
        <dbReference type="EMBL" id="KMT65688.1"/>
    </source>
</evidence>
<dbReference type="SUPFAM" id="SSF103481">
    <property type="entry name" value="Multidrug resistance efflux transporter EmrE"/>
    <property type="match status" value="2"/>
</dbReference>
<dbReference type="EMBL" id="LAZL01000010">
    <property type="protein sequence ID" value="KMT65688.1"/>
    <property type="molecule type" value="Genomic_DNA"/>
</dbReference>
<dbReference type="OrthoDB" id="9776210at2"/>
<protein>
    <submittedName>
        <fullName evidence="8">Membrane protein</fullName>
    </submittedName>
</protein>
<dbReference type="InterPro" id="IPR050638">
    <property type="entry name" value="AA-Vitamin_Transporters"/>
</dbReference>
<accession>A0A0J8GY82</accession>
<keyword evidence="5 6" id="KW-0472">Membrane</keyword>
<dbReference type="InterPro" id="IPR000620">
    <property type="entry name" value="EamA_dom"/>
</dbReference>
<name>A0A0J8GY82_9ALTE</name>
<reference evidence="8 9" key="1">
    <citation type="submission" date="2015-04" db="EMBL/GenBank/DDBJ databases">
        <title>Draft Genome Sequence of the Novel Agar-Digesting Marine Bacterium Q1.</title>
        <authorList>
            <person name="Li Y."/>
            <person name="Li D."/>
            <person name="Chen G."/>
            <person name="Du Z."/>
        </authorList>
    </citation>
    <scope>NUCLEOTIDE SEQUENCE [LARGE SCALE GENOMIC DNA]</scope>
    <source>
        <strain evidence="8 9">Q1</strain>
    </source>
</reference>
<feature type="domain" description="EamA" evidence="7">
    <location>
        <begin position="7"/>
        <end position="139"/>
    </location>
</feature>
<dbReference type="Pfam" id="PF00892">
    <property type="entry name" value="EamA"/>
    <property type="match status" value="2"/>
</dbReference>
<comment type="similarity">
    <text evidence="2">Belongs to the EamA transporter family.</text>
</comment>
<comment type="caution">
    <text evidence="8">The sequence shown here is derived from an EMBL/GenBank/DDBJ whole genome shotgun (WGS) entry which is preliminary data.</text>
</comment>
<feature type="transmembrane region" description="Helical" evidence="6">
    <location>
        <begin position="150"/>
        <end position="170"/>
    </location>
</feature>
<keyword evidence="4 6" id="KW-1133">Transmembrane helix</keyword>
<feature type="transmembrane region" description="Helical" evidence="6">
    <location>
        <begin position="92"/>
        <end position="110"/>
    </location>
</feature>
<evidence type="ECO:0000259" key="7">
    <source>
        <dbReference type="Pfam" id="PF00892"/>
    </source>
</evidence>
<feature type="transmembrane region" description="Helical" evidence="6">
    <location>
        <begin position="69"/>
        <end position="86"/>
    </location>
</feature>
<evidence type="ECO:0000256" key="1">
    <source>
        <dbReference type="ARBA" id="ARBA00004141"/>
    </source>
</evidence>
<feature type="domain" description="EamA" evidence="7">
    <location>
        <begin position="151"/>
        <end position="287"/>
    </location>
</feature>
<dbReference type="RefSeq" id="WP_048691545.1">
    <property type="nucleotide sequence ID" value="NZ_KQ130487.1"/>
</dbReference>
<dbReference type="PANTHER" id="PTHR32322:SF2">
    <property type="entry name" value="EAMA DOMAIN-CONTAINING PROTEIN"/>
    <property type="match status" value="1"/>
</dbReference>
<evidence type="ECO:0000256" key="2">
    <source>
        <dbReference type="ARBA" id="ARBA00007362"/>
    </source>
</evidence>
<sequence length="304" mass="33360">MSQSNWTSLSFLTVVLVWSTTPIAINWSSLTMHPILAVSLRMIMALLLGFTLIKFLRIPIPLTRNSMKLYLYSGLGLYGGMTFSYLSSSYISTGVMSLVFGSAPIIAGLAAQRILKENKFSWIKWLALSICLIGLGVISQDSMALSDKAWLGFIFIISAVVFFSFSAVYVKTIIIEINPLATTVGAISVALPMYIVTWLIIDGHFEPSEWSLQSLYAIGYLAVFGSIVSFVCYYFILQKLTVSTVSTVTLVTPVISLIIGNQFNNEALTPVILLGSACVLSGLALYLWGEQLLKRKPKLSCESI</sequence>
<proteinExistence type="inferred from homology"/>
<dbReference type="STRING" id="1513271.XM47_08320"/>
<dbReference type="PANTHER" id="PTHR32322">
    <property type="entry name" value="INNER MEMBRANE TRANSPORTER"/>
    <property type="match status" value="1"/>
</dbReference>
<feature type="transmembrane region" description="Helical" evidence="6">
    <location>
        <begin position="35"/>
        <end position="57"/>
    </location>
</feature>
<dbReference type="InterPro" id="IPR037185">
    <property type="entry name" value="EmrE-like"/>
</dbReference>
<keyword evidence="3 6" id="KW-0812">Transmembrane</keyword>